<proteinExistence type="predicted"/>
<keyword evidence="3" id="KW-1185">Reference proteome</keyword>
<evidence type="ECO:0000313" key="3">
    <source>
        <dbReference type="Proteomes" id="UP000729402"/>
    </source>
</evidence>
<dbReference type="Proteomes" id="UP000729402">
    <property type="component" value="Unassembled WGS sequence"/>
</dbReference>
<gene>
    <name evidence="2" type="ORF">GUJ93_ZPchr0007g3582</name>
</gene>
<feature type="region of interest" description="Disordered" evidence="1">
    <location>
        <begin position="50"/>
        <end position="78"/>
    </location>
</feature>
<evidence type="ECO:0000313" key="2">
    <source>
        <dbReference type="EMBL" id="KAG8079876.1"/>
    </source>
</evidence>
<dbReference type="OrthoDB" id="597873at2759"/>
<accession>A0A8J5VZ13</accession>
<organism evidence="2 3">
    <name type="scientific">Zizania palustris</name>
    <name type="common">Northern wild rice</name>
    <dbReference type="NCBI Taxonomy" id="103762"/>
    <lineage>
        <taxon>Eukaryota</taxon>
        <taxon>Viridiplantae</taxon>
        <taxon>Streptophyta</taxon>
        <taxon>Embryophyta</taxon>
        <taxon>Tracheophyta</taxon>
        <taxon>Spermatophyta</taxon>
        <taxon>Magnoliopsida</taxon>
        <taxon>Liliopsida</taxon>
        <taxon>Poales</taxon>
        <taxon>Poaceae</taxon>
        <taxon>BOP clade</taxon>
        <taxon>Oryzoideae</taxon>
        <taxon>Oryzeae</taxon>
        <taxon>Zizaniinae</taxon>
        <taxon>Zizania</taxon>
    </lineage>
</organism>
<dbReference type="AlphaFoldDB" id="A0A8J5VZ13"/>
<comment type="caution">
    <text evidence="2">The sequence shown here is derived from an EMBL/GenBank/DDBJ whole genome shotgun (WGS) entry which is preliminary data.</text>
</comment>
<sequence>MSANGSRVFISPVVQGKNQQAILNGMQNSNMGNNTNIPVTGANFTGGSFLSGNSVNAPPPPEVPSRSTIGIGGDAFFS</sequence>
<reference evidence="2" key="2">
    <citation type="submission" date="2021-02" db="EMBL/GenBank/DDBJ databases">
        <authorList>
            <person name="Kimball J.A."/>
            <person name="Haas M.W."/>
            <person name="Macchietto M."/>
            <person name="Kono T."/>
            <person name="Duquette J."/>
            <person name="Shao M."/>
        </authorList>
    </citation>
    <scope>NUCLEOTIDE SEQUENCE</scope>
    <source>
        <tissue evidence="2">Fresh leaf tissue</tissue>
    </source>
</reference>
<reference evidence="2" key="1">
    <citation type="journal article" date="2021" name="bioRxiv">
        <title>Whole Genome Assembly and Annotation of Northern Wild Rice, Zizania palustris L., Supports a Whole Genome Duplication in the Zizania Genus.</title>
        <authorList>
            <person name="Haas M."/>
            <person name="Kono T."/>
            <person name="Macchietto M."/>
            <person name="Millas R."/>
            <person name="McGilp L."/>
            <person name="Shao M."/>
            <person name="Duquette J."/>
            <person name="Hirsch C.N."/>
            <person name="Kimball J."/>
        </authorList>
    </citation>
    <scope>NUCLEOTIDE SEQUENCE</scope>
    <source>
        <tissue evidence="2">Fresh leaf tissue</tissue>
    </source>
</reference>
<evidence type="ECO:0000256" key="1">
    <source>
        <dbReference type="SAM" id="MobiDB-lite"/>
    </source>
</evidence>
<name>A0A8J5VZ13_ZIZPA</name>
<dbReference type="EMBL" id="JAAALK010000282">
    <property type="protein sequence ID" value="KAG8079876.1"/>
    <property type="molecule type" value="Genomic_DNA"/>
</dbReference>
<protein>
    <submittedName>
        <fullName evidence="2">Uncharacterized protein</fullName>
    </submittedName>
</protein>